<evidence type="ECO:0000259" key="4">
    <source>
        <dbReference type="PROSITE" id="PS50949"/>
    </source>
</evidence>
<dbReference type="AlphaFoldDB" id="A0A7Y9IBE9"/>
<dbReference type="InterPro" id="IPR036388">
    <property type="entry name" value="WH-like_DNA-bd_sf"/>
</dbReference>
<dbReference type="EMBL" id="JACCBU010000001">
    <property type="protein sequence ID" value="NYE73737.1"/>
    <property type="molecule type" value="Genomic_DNA"/>
</dbReference>
<reference evidence="5 6" key="1">
    <citation type="submission" date="2020-07" db="EMBL/GenBank/DDBJ databases">
        <title>Sequencing the genomes of 1000 actinobacteria strains.</title>
        <authorList>
            <person name="Klenk H.-P."/>
        </authorList>
    </citation>
    <scope>NUCLEOTIDE SEQUENCE [LARGE SCALE GENOMIC DNA]</scope>
    <source>
        <strain evidence="5 6">DSM 22083</strain>
    </source>
</reference>
<evidence type="ECO:0000313" key="5">
    <source>
        <dbReference type="EMBL" id="NYE73737.1"/>
    </source>
</evidence>
<dbReference type="Pfam" id="PF07729">
    <property type="entry name" value="FCD"/>
    <property type="match status" value="1"/>
</dbReference>
<keyword evidence="2 5" id="KW-0238">DNA-binding</keyword>
<comment type="caution">
    <text evidence="5">The sequence shown here is derived from an EMBL/GenBank/DDBJ whole genome shotgun (WGS) entry which is preliminary data.</text>
</comment>
<dbReference type="InterPro" id="IPR036390">
    <property type="entry name" value="WH_DNA-bd_sf"/>
</dbReference>
<organism evidence="5 6">
    <name type="scientific">Microlunatus parietis</name>
    <dbReference type="NCBI Taxonomy" id="682979"/>
    <lineage>
        <taxon>Bacteria</taxon>
        <taxon>Bacillati</taxon>
        <taxon>Actinomycetota</taxon>
        <taxon>Actinomycetes</taxon>
        <taxon>Propionibacteriales</taxon>
        <taxon>Propionibacteriaceae</taxon>
        <taxon>Microlunatus</taxon>
    </lineage>
</organism>
<dbReference type="GO" id="GO:0003700">
    <property type="term" value="F:DNA-binding transcription factor activity"/>
    <property type="evidence" value="ECO:0007669"/>
    <property type="project" value="InterPro"/>
</dbReference>
<keyword evidence="3" id="KW-0804">Transcription</keyword>
<evidence type="ECO:0000256" key="1">
    <source>
        <dbReference type="ARBA" id="ARBA00023015"/>
    </source>
</evidence>
<dbReference type="Gene3D" id="1.10.10.10">
    <property type="entry name" value="Winged helix-like DNA-binding domain superfamily/Winged helix DNA-binding domain"/>
    <property type="match status" value="1"/>
</dbReference>
<keyword evidence="1" id="KW-0805">Transcription regulation</keyword>
<proteinExistence type="predicted"/>
<feature type="domain" description="HTH gntR-type" evidence="4">
    <location>
        <begin position="9"/>
        <end position="76"/>
    </location>
</feature>
<dbReference type="PANTHER" id="PTHR43537:SF45">
    <property type="entry name" value="GNTR FAMILY REGULATORY PROTEIN"/>
    <property type="match status" value="1"/>
</dbReference>
<evidence type="ECO:0000256" key="2">
    <source>
        <dbReference type="ARBA" id="ARBA00023125"/>
    </source>
</evidence>
<dbReference type="Proteomes" id="UP000569914">
    <property type="component" value="Unassembled WGS sequence"/>
</dbReference>
<protein>
    <submittedName>
        <fullName evidence="5">DNA-binding GntR family transcriptional regulator</fullName>
    </submittedName>
</protein>
<keyword evidence="6" id="KW-1185">Reference proteome</keyword>
<name>A0A7Y9IBE9_9ACTN</name>
<gene>
    <name evidence="5" type="ORF">BKA15_005066</name>
</gene>
<dbReference type="InterPro" id="IPR011711">
    <property type="entry name" value="GntR_C"/>
</dbReference>
<evidence type="ECO:0000313" key="6">
    <source>
        <dbReference type="Proteomes" id="UP000569914"/>
    </source>
</evidence>
<dbReference type="SUPFAM" id="SSF48008">
    <property type="entry name" value="GntR ligand-binding domain-like"/>
    <property type="match status" value="1"/>
</dbReference>
<evidence type="ECO:0000256" key="3">
    <source>
        <dbReference type="ARBA" id="ARBA00023163"/>
    </source>
</evidence>
<dbReference type="PROSITE" id="PS50949">
    <property type="entry name" value="HTH_GNTR"/>
    <property type="match status" value="1"/>
</dbReference>
<sequence length="231" mass="26002">MGDDRAERTSMSDRVYERLLAMLIDGEIEPGQRIRVDAISRQFEVSQTPVRESLLRLEAEDLVEKKHLIGYSATPRLSPERFEELFEARFLIEPYCAGLAAARHQRGQLEAIAGLAQEMRTGYESGELSYGAFARSDAELHRALIGATGNGYFSEIFAKLHAHLQLFRLLRDSSVTEDALTEHDRIITAIRTRDAAGATEAMTAHLTASRSRLRKAFDQDHRDRKEPSQAS</sequence>
<dbReference type="Pfam" id="PF00392">
    <property type="entry name" value="GntR"/>
    <property type="match status" value="1"/>
</dbReference>
<dbReference type="PANTHER" id="PTHR43537">
    <property type="entry name" value="TRANSCRIPTIONAL REGULATOR, GNTR FAMILY"/>
    <property type="match status" value="1"/>
</dbReference>
<dbReference type="Gene3D" id="1.20.120.530">
    <property type="entry name" value="GntR ligand-binding domain-like"/>
    <property type="match status" value="1"/>
</dbReference>
<dbReference type="SUPFAM" id="SSF46785">
    <property type="entry name" value="Winged helix' DNA-binding domain"/>
    <property type="match status" value="1"/>
</dbReference>
<dbReference type="InterPro" id="IPR008920">
    <property type="entry name" value="TF_FadR/GntR_C"/>
</dbReference>
<dbReference type="RefSeq" id="WP_179755459.1">
    <property type="nucleotide sequence ID" value="NZ_JACCBU010000001.1"/>
</dbReference>
<dbReference type="SMART" id="SM00345">
    <property type="entry name" value="HTH_GNTR"/>
    <property type="match status" value="1"/>
</dbReference>
<dbReference type="InterPro" id="IPR000524">
    <property type="entry name" value="Tscrpt_reg_HTH_GntR"/>
</dbReference>
<accession>A0A7Y9IBE9</accession>
<dbReference type="GO" id="GO:0003677">
    <property type="term" value="F:DNA binding"/>
    <property type="evidence" value="ECO:0007669"/>
    <property type="project" value="UniProtKB-KW"/>
</dbReference>
<dbReference type="SMART" id="SM00895">
    <property type="entry name" value="FCD"/>
    <property type="match status" value="1"/>
</dbReference>